<feature type="region of interest" description="Disordered" evidence="1">
    <location>
        <begin position="112"/>
        <end position="179"/>
    </location>
</feature>
<dbReference type="EnsemblMetazoa" id="CapteT203083">
    <property type="protein sequence ID" value="CapteP203083"/>
    <property type="gene ID" value="CapteG203083"/>
</dbReference>
<evidence type="ECO:0000313" key="2">
    <source>
        <dbReference type="EMBL" id="ELU10989.1"/>
    </source>
</evidence>
<reference evidence="2 4" key="2">
    <citation type="journal article" date="2013" name="Nature">
        <title>Insights into bilaterian evolution from three spiralian genomes.</title>
        <authorList>
            <person name="Simakov O."/>
            <person name="Marletaz F."/>
            <person name="Cho S.J."/>
            <person name="Edsinger-Gonzales E."/>
            <person name="Havlak P."/>
            <person name="Hellsten U."/>
            <person name="Kuo D.H."/>
            <person name="Larsson T."/>
            <person name="Lv J."/>
            <person name="Arendt D."/>
            <person name="Savage R."/>
            <person name="Osoegawa K."/>
            <person name="de Jong P."/>
            <person name="Grimwood J."/>
            <person name="Chapman J.A."/>
            <person name="Shapiro H."/>
            <person name="Aerts A."/>
            <person name="Otillar R.P."/>
            <person name="Terry A.Y."/>
            <person name="Boore J.L."/>
            <person name="Grigoriev I.V."/>
            <person name="Lindberg D.R."/>
            <person name="Seaver E.C."/>
            <person name="Weisblat D.A."/>
            <person name="Putnam N.H."/>
            <person name="Rokhsar D.S."/>
        </authorList>
    </citation>
    <scope>NUCLEOTIDE SEQUENCE</scope>
    <source>
        <strain evidence="2 4">I ESC-2004</strain>
    </source>
</reference>
<reference evidence="4" key="1">
    <citation type="submission" date="2012-12" db="EMBL/GenBank/DDBJ databases">
        <authorList>
            <person name="Hellsten U."/>
            <person name="Grimwood J."/>
            <person name="Chapman J.A."/>
            <person name="Shapiro H."/>
            <person name="Aerts A."/>
            <person name="Otillar R.P."/>
            <person name="Terry A.Y."/>
            <person name="Boore J.L."/>
            <person name="Simakov O."/>
            <person name="Marletaz F."/>
            <person name="Cho S.-J."/>
            <person name="Edsinger-Gonzales E."/>
            <person name="Havlak P."/>
            <person name="Kuo D.-H."/>
            <person name="Larsson T."/>
            <person name="Lv J."/>
            <person name="Arendt D."/>
            <person name="Savage R."/>
            <person name="Osoegawa K."/>
            <person name="de Jong P."/>
            <person name="Lindberg D.R."/>
            <person name="Seaver E.C."/>
            <person name="Weisblat D.A."/>
            <person name="Putnam N.H."/>
            <person name="Grigoriev I.V."/>
            <person name="Rokhsar D.S."/>
        </authorList>
    </citation>
    <scope>NUCLEOTIDE SEQUENCE</scope>
    <source>
        <strain evidence="4">I ESC-2004</strain>
    </source>
</reference>
<organism evidence="2">
    <name type="scientific">Capitella teleta</name>
    <name type="common">Polychaete worm</name>
    <dbReference type="NCBI Taxonomy" id="283909"/>
    <lineage>
        <taxon>Eukaryota</taxon>
        <taxon>Metazoa</taxon>
        <taxon>Spiralia</taxon>
        <taxon>Lophotrochozoa</taxon>
        <taxon>Annelida</taxon>
        <taxon>Polychaeta</taxon>
        <taxon>Sedentaria</taxon>
        <taxon>Scolecida</taxon>
        <taxon>Capitellidae</taxon>
        <taxon>Capitella</taxon>
    </lineage>
</organism>
<sequence length="179" mass="20525">MDADLTHRFKQWKRKVRNEVRLLMAGDSSKGRLMHALSVCVGEQGENFIDQAGLSEKIPCYTLSTINRRKENARNLMEKEKEKQSNACITKARHYTHEKVYVQLNPKETMAESNNYQNTSPNQDDTKSNTNPAQHTTETGLRPDKSQQPIHDETKEETIPARPSKSQDVQPDTDISKRD</sequence>
<name>R7UXB3_CAPTE</name>
<proteinExistence type="predicted"/>
<dbReference type="AlphaFoldDB" id="R7UXB3"/>
<feature type="compositionally biased region" description="Basic and acidic residues" evidence="1">
    <location>
        <begin position="141"/>
        <end position="159"/>
    </location>
</feature>
<feature type="compositionally biased region" description="Polar residues" evidence="1">
    <location>
        <begin position="112"/>
        <end position="139"/>
    </location>
</feature>
<accession>R7UXB3</accession>
<dbReference type="HOGENOM" id="CLU_1504846_0_0_1"/>
<evidence type="ECO:0000256" key="1">
    <source>
        <dbReference type="SAM" id="MobiDB-lite"/>
    </source>
</evidence>
<evidence type="ECO:0000313" key="4">
    <source>
        <dbReference type="Proteomes" id="UP000014760"/>
    </source>
</evidence>
<keyword evidence="4" id="KW-1185">Reference proteome</keyword>
<dbReference type="EMBL" id="KB297068">
    <property type="protein sequence ID" value="ELU10989.1"/>
    <property type="molecule type" value="Genomic_DNA"/>
</dbReference>
<gene>
    <name evidence="2" type="ORF">CAPTEDRAFT_203083</name>
</gene>
<dbReference type="EMBL" id="AMQN01005881">
    <property type="status" value="NOT_ANNOTATED_CDS"/>
    <property type="molecule type" value="Genomic_DNA"/>
</dbReference>
<reference evidence="3" key="3">
    <citation type="submission" date="2015-06" db="UniProtKB">
        <authorList>
            <consortium name="EnsemblMetazoa"/>
        </authorList>
    </citation>
    <scope>IDENTIFICATION</scope>
</reference>
<protein>
    <submittedName>
        <fullName evidence="2 3">Uncharacterized protein</fullName>
    </submittedName>
</protein>
<evidence type="ECO:0000313" key="3">
    <source>
        <dbReference type="EnsemblMetazoa" id="CapteP203083"/>
    </source>
</evidence>
<dbReference type="Proteomes" id="UP000014760">
    <property type="component" value="Unassembled WGS sequence"/>
</dbReference>